<keyword evidence="2" id="KW-0812">Transmembrane</keyword>
<evidence type="ECO:0000313" key="3">
    <source>
        <dbReference type="EMBL" id="RKD23123.1"/>
    </source>
</evidence>
<feature type="transmembrane region" description="Helical" evidence="2">
    <location>
        <begin position="6"/>
        <end position="23"/>
    </location>
</feature>
<gene>
    <name evidence="3" type="ORF">BEP19_12955</name>
</gene>
<proteinExistence type="predicted"/>
<feature type="compositionally biased region" description="Pro residues" evidence="1">
    <location>
        <begin position="127"/>
        <end position="137"/>
    </location>
</feature>
<keyword evidence="2" id="KW-1133">Transmembrane helix</keyword>
<keyword evidence="4" id="KW-1185">Reference proteome</keyword>
<accession>A0A419SH78</accession>
<feature type="compositionally biased region" description="Polar residues" evidence="1">
    <location>
        <begin position="34"/>
        <end position="45"/>
    </location>
</feature>
<evidence type="ECO:0000256" key="2">
    <source>
        <dbReference type="SAM" id="Phobius"/>
    </source>
</evidence>
<dbReference type="EMBL" id="MCHY01000009">
    <property type="protein sequence ID" value="RKD23123.1"/>
    <property type="molecule type" value="Genomic_DNA"/>
</dbReference>
<dbReference type="Proteomes" id="UP000284219">
    <property type="component" value="Unassembled WGS sequence"/>
</dbReference>
<comment type="caution">
    <text evidence="3">The sequence shown here is derived from an EMBL/GenBank/DDBJ whole genome shotgun (WGS) entry which is preliminary data.</text>
</comment>
<name>A0A419SH78_9BACL</name>
<feature type="region of interest" description="Disordered" evidence="1">
    <location>
        <begin position="34"/>
        <end position="221"/>
    </location>
</feature>
<evidence type="ECO:0000313" key="4">
    <source>
        <dbReference type="Proteomes" id="UP000284219"/>
    </source>
</evidence>
<evidence type="ECO:0000256" key="1">
    <source>
        <dbReference type="SAM" id="MobiDB-lite"/>
    </source>
</evidence>
<feature type="compositionally biased region" description="Acidic residues" evidence="1">
    <location>
        <begin position="47"/>
        <end position="60"/>
    </location>
</feature>
<protein>
    <submittedName>
        <fullName evidence="3">Uncharacterized protein</fullName>
    </submittedName>
</protein>
<feature type="compositionally biased region" description="Basic and acidic residues" evidence="1">
    <location>
        <begin position="95"/>
        <end position="111"/>
    </location>
</feature>
<organism evidence="3 4">
    <name type="scientific">Ammoniphilus oxalaticus</name>
    <dbReference type="NCBI Taxonomy" id="66863"/>
    <lineage>
        <taxon>Bacteria</taxon>
        <taxon>Bacillati</taxon>
        <taxon>Bacillota</taxon>
        <taxon>Bacilli</taxon>
        <taxon>Bacillales</taxon>
        <taxon>Paenibacillaceae</taxon>
        <taxon>Aneurinibacillus group</taxon>
        <taxon>Ammoniphilus</taxon>
    </lineage>
</organism>
<feature type="compositionally biased region" description="Pro residues" evidence="1">
    <location>
        <begin position="145"/>
        <end position="155"/>
    </location>
</feature>
<dbReference type="AlphaFoldDB" id="A0A419SH78"/>
<sequence length="221" mass="23246">MRKIYSIASCCMVGVTIGLFPLITKPKVVPAMSTVRSAPTESIPNETVDDPEDQIEEEETSSVSPGQLDDVSTTPPVSKEEEAPAPTPTPTPQPARERATVETSVTEKEKVAPIPAPAPKKEAVKAPSPPPPPPPAPIQEKKEPVIPPVAPPTPVNPSSADKPVTNPQEEPVVIPPNEPKGNAPVTPNTPKQDGNAQRIPPASHQGEMPPEPPSVESMEGN</sequence>
<reference evidence="3 4" key="1">
    <citation type="submission" date="2016-08" db="EMBL/GenBank/DDBJ databases">
        <title>Novel Firmicute Genomes.</title>
        <authorList>
            <person name="Poppleton D.I."/>
            <person name="Gribaldo S."/>
        </authorList>
    </citation>
    <scope>NUCLEOTIDE SEQUENCE [LARGE SCALE GENOMIC DNA]</scope>
    <source>
        <strain evidence="3 4">RAOx-1</strain>
    </source>
</reference>
<keyword evidence="2" id="KW-0472">Membrane</keyword>
<feature type="compositionally biased region" description="Polar residues" evidence="1">
    <location>
        <begin position="61"/>
        <end position="76"/>
    </location>
</feature>
<feature type="compositionally biased region" description="Polar residues" evidence="1">
    <location>
        <begin position="185"/>
        <end position="195"/>
    </location>
</feature>